<evidence type="ECO:0000313" key="6">
    <source>
        <dbReference type="EMBL" id="XBO69598.1"/>
    </source>
</evidence>
<evidence type="ECO:0000259" key="5">
    <source>
        <dbReference type="Pfam" id="PF24391"/>
    </source>
</evidence>
<protein>
    <submittedName>
        <fullName evidence="6">ATP-binding protein</fullName>
    </submittedName>
</protein>
<dbReference type="GO" id="GO:0051082">
    <property type="term" value="F:unfolded protein binding"/>
    <property type="evidence" value="ECO:0007669"/>
    <property type="project" value="InterPro"/>
</dbReference>
<dbReference type="SUPFAM" id="SSF55874">
    <property type="entry name" value="ATPase domain of HSP90 chaperone/DNA topoisomerase II/histidine kinase"/>
    <property type="match status" value="1"/>
</dbReference>
<dbReference type="InterPro" id="IPR001404">
    <property type="entry name" value="Hsp90_fam"/>
</dbReference>
<dbReference type="GO" id="GO:0005524">
    <property type="term" value="F:ATP binding"/>
    <property type="evidence" value="ECO:0007669"/>
    <property type="project" value="UniProtKB-KW"/>
</dbReference>
<sequence>MRTELRSFRDRVSVLVERVSNDIPELTVHDVTHLDALWETASLLVGRSYPLNPLEGFILGGAILLHDAALCFEAYEGGLSGIRETLEWKDSYAAVSDGEDNEDARKHSADFQAIRLLHAGQASQLCSRSWKNNGAPEHFLISDEHLRAHVGELIGQIAASHHWSIEEVQSLLPRFVNSPSEFPSEWRVCPQKIACILRCADAAHIDGRRSPDFLYVLLNRNGVSLDHWKAQNWIGRPSTDPTEPGHLLITSTRSFNESDFEAWWVAYDAARLIDREIRASNALLSELSVHEVPPFACKGVSGVDSPRLMSTYLRVSGWQPCNAELHVGNVEGLVRQLGGEQLYGNTDQLWVALRELIQNARDAIAARRVLQRDYVGSVTVRLKSGEHYELEVEDDGLGMSERVSTSVLLDFGSSFWSTELVRSEFPGLRASTYKPVGKFGIGFYSVFMVAEAVSVVSRRWDCGLDDCRELKFKNQLSLRPLMCSGKVPGFTTSTRVTLMLKDGVISEEMKFKVRASVAGAQEFFVPLGAILQRLVAGLDVPVSLEQGDGAKILLHSGTPAEEDADDWLRKISFSEFMNVGESAEKFNAHVARIRAIHVGDVQIGLAALSLMHADRGFLSLFTVGGLAAYPRASGHGSFVGYIDSPPLTAKRNQVALKDHPNRQEILHWAVEQLDLIRTQGLDPLDACFLPHALSEFGVDPRYDGMILLAFDDGRHEIVKINEIQTVLRTNPLAFLTSDLPDHVDPNNEVRSVPGHALYRPVKNSSFNTLRFENSVPAHENSLVYLLHNTLVVAGIVPKWGVIDDVGKNMFGQKLNARTLSI</sequence>
<evidence type="ECO:0000256" key="3">
    <source>
        <dbReference type="ARBA" id="ARBA00022840"/>
    </source>
</evidence>
<dbReference type="RefSeq" id="WP_348826710.1">
    <property type="nucleotide sequence ID" value="NZ_CP098827.1"/>
</dbReference>
<reference evidence="6" key="1">
    <citation type="submission" date="2022-06" db="EMBL/GenBank/DDBJ databases">
        <title>A novel DMS-producing enzyme.</title>
        <authorList>
            <person name="Zhang Y."/>
        </authorList>
    </citation>
    <scope>NUCLEOTIDE SEQUENCE</scope>
    <source>
        <strain evidence="6">RT37</strain>
    </source>
</reference>
<proteinExistence type="inferred from homology"/>
<comment type="similarity">
    <text evidence="1">Belongs to the heat shock protein 90 family.</text>
</comment>
<dbReference type="InterPro" id="IPR056471">
    <property type="entry name" value="HD-CE"/>
</dbReference>
<evidence type="ECO:0000256" key="1">
    <source>
        <dbReference type="ARBA" id="ARBA00008239"/>
    </source>
</evidence>
<dbReference type="PRINTS" id="PR00775">
    <property type="entry name" value="HEATSHOCK90"/>
</dbReference>
<feature type="domain" description="HD-CE" evidence="5">
    <location>
        <begin position="24"/>
        <end position="278"/>
    </location>
</feature>
<keyword evidence="2" id="KW-0547">Nucleotide-binding</keyword>
<evidence type="ECO:0000256" key="4">
    <source>
        <dbReference type="ARBA" id="ARBA00023186"/>
    </source>
</evidence>
<name>A0AAU7KF60_9GAMM</name>
<dbReference type="PANTHER" id="PTHR11528">
    <property type="entry name" value="HEAT SHOCK PROTEIN 90 FAMILY MEMBER"/>
    <property type="match status" value="1"/>
</dbReference>
<dbReference type="GO" id="GO:0016887">
    <property type="term" value="F:ATP hydrolysis activity"/>
    <property type="evidence" value="ECO:0007669"/>
    <property type="project" value="InterPro"/>
</dbReference>
<dbReference type="GO" id="GO:0140662">
    <property type="term" value="F:ATP-dependent protein folding chaperone"/>
    <property type="evidence" value="ECO:0007669"/>
    <property type="project" value="InterPro"/>
</dbReference>
<gene>
    <name evidence="6" type="ORF">NFG58_13280</name>
</gene>
<dbReference type="Pfam" id="PF24391">
    <property type="entry name" value="HD-CE"/>
    <property type="match status" value="1"/>
</dbReference>
<dbReference type="Gene3D" id="3.30.565.10">
    <property type="entry name" value="Histidine kinase-like ATPase, C-terminal domain"/>
    <property type="match status" value="1"/>
</dbReference>
<organism evidence="6">
    <name type="scientific">Halomonas sp. RT37</name>
    <dbReference type="NCBI Taxonomy" id="2950872"/>
    <lineage>
        <taxon>Bacteria</taxon>
        <taxon>Pseudomonadati</taxon>
        <taxon>Pseudomonadota</taxon>
        <taxon>Gammaproteobacteria</taxon>
        <taxon>Oceanospirillales</taxon>
        <taxon>Halomonadaceae</taxon>
        <taxon>Halomonas</taxon>
    </lineage>
</organism>
<evidence type="ECO:0000256" key="2">
    <source>
        <dbReference type="ARBA" id="ARBA00022741"/>
    </source>
</evidence>
<dbReference type="InterPro" id="IPR036890">
    <property type="entry name" value="HATPase_C_sf"/>
</dbReference>
<dbReference type="InterPro" id="IPR020575">
    <property type="entry name" value="Hsp90_N"/>
</dbReference>
<dbReference type="Pfam" id="PF13589">
    <property type="entry name" value="HATPase_c_3"/>
    <property type="match status" value="1"/>
</dbReference>
<dbReference type="AlphaFoldDB" id="A0AAU7KF60"/>
<keyword evidence="3 6" id="KW-0067">ATP-binding</keyword>
<keyword evidence="4" id="KW-0143">Chaperone</keyword>
<accession>A0AAU7KF60</accession>
<dbReference type="EMBL" id="CP098827">
    <property type="protein sequence ID" value="XBO69598.1"/>
    <property type="molecule type" value="Genomic_DNA"/>
</dbReference>